<evidence type="ECO:0000313" key="5">
    <source>
        <dbReference type="EMBL" id="MDA1360272.1"/>
    </source>
</evidence>
<evidence type="ECO:0000256" key="2">
    <source>
        <dbReference type="ARBA" id="ARBA00023157"/>
    </source>
</evidence>
<keyword evidence="2" id="KW-1015">Disulfide bond</keyword>
<dbReference type="SUPFAM" id="SSF49899">
    <property type="entry name" value="Concanavalin A-like lectins/glucanases"/>
    <property type="match status" value="2"/>
</dbReference>
<evidence type="ECO:0000256" key="3">
    <source>
        <dbReference type="SAM" id="MobiDB-lite"/>
    </source>
</evidence>
<dbReference type="NCBIfam" id="NF033679">
    <property type="entry name" value="DNRLRE_dom"/>
    <property type="match status" value="1"/>
</dbReference>
<keyword evidence="6" id="KW-1185">Reference proteome</keyword>
<gene>
    <name evidence="5" type="ORF">O1R50_11600</name>
</gene>
<dbReference type="InterPro" id="IPR013320">
    <property type="entry name" value="ConA-like_dom_sf"/>
</dbReference>
<feature type="domain" description="LamG-like jellyroll fold" evidence="4">
    <location>
        <begin position="818"/>
        <end position="963"/>
    </location>
</feature>
<dbReference type="Proteomes" id="UP001146067">
    <property type="component" value="Unassembled WGS sequence"/>
</dbReference>
<evidence type="ECO:0000256" key="1">
    <source>
        <dbReference type="ARBA" id="ARBA00022729"/>
    </source>
</evidence>
<dbReference type="Gene3D" id="2.60.120.200">
    <property type="match status" value="2"/>
</dbReference>
<sequence>MSTQLNHNPARRPALEKTRTLMQLPRTRRVWKIAGTGVLTLALTASLATWPWNRADLPQAEAQEEQVVETDGVADTEAEAIAEAEASGASVEVLNLRSELRDVVAEPDGSLIATEYAAPVRTMIGGVWADIDPTLVVSADGTIAPKATTVQMRFSAGGDQPLVTLANNGHTFTLDWAGDLPEPTVDGSSAIYAEVLPGVDLHLTALDGGFTHTLVVKSSEAAANAALQRIEWPVTLDGTAVETTPDGGVAMVDEGTLDAWLSADSPTMWDSSGVDEAVATVPYLAGTDLSDPVKAMQVAADFGRQAEVGISGSGSSIVLSPDTDLLNGAETVYPVYIDPVYRDEYRSAQAMVASKYPDESYWNWTGEQGVGYCVGLGSCEKKRLFYRVSSSFYQGKTVLSATFGATLYHNYYGEKTGDVADLYLMSSGISSSTDWNNQPSGSKVDSKATPEPSYTNCDYSSAHATEWDVTSELQNAAGNGTSTLTFGIRNASESDATKWMRFCHNGHLRVKYNTPPDTPIRSNLWTDPGAVCPSSVTADAYVNEWPTLFTRAYDDDNGDTNEWGSDTGSGVSEKLRVRWLLSNTSNQVIYTSGLSSSLTSGSKFQLPLASIDAVNSLPSGTTIKWQAIVYDGLSSSSLSPYCYFVYDNTKPSAPSVTSGDFTLGTTAAETADPMVGELGSITIATTETNVESFSYSFDEATPTSIPLAGAKSATGTFMPTTPGDHLLEVTATDAAGNSVAKTYSFLTSVPEPVGVWSLGDAAGSASVANGIGNNPGSVGSGVTLGGAGPKAGATVATFNGTTNAFIDTTTYSVASTGEGVSIAAWAKVTNLAKDGVVASVDGGLGEAGMILGYRSTSATTGQWVVSMPDMAMDAFTAWEVVGGQVTTTNQSQWVHLIGVWNDATSQMSLYINGARVGSALRQSTWWGDGTVQIGRANFGGAWGDNFSGAIADVRVFDRVVVAGEAEYLGWQLATRKGLWQFNNLASDGVSTAEFNGGLSAKLFGGAYLNFGPEYVEGIPVTTEPIPLVGAGDMILDGVNDYASVASPIVDTSRSFTISARVRLSTVTADKTMTVLSIPGTNSSAIEVVYEPKCGESQTPCWALRLRTGDSTDANGEPAVTLPPVENTEVDPVADTQGQWLTAVFDGTTGQARLYVGSSASDPLTAPFLSSWQAGGNLQIGRGFTGGSYGEYFSGAIDDVRGYAGVLHPSVIARLSLATNDDRPNI</sequence>
<dbReference type="InterPro" id="IPR042837">
    <property type="entry name" value="PTX3"/>
</dbReference>
<dbReference type="GO" id="GO:0006955">
    <property type="term" value="P:immune response"/>
    <property type="evidence" value="ECO:0007669"/>
    <property type="project" value="InterPro"/>
</dbReference>
<dbReference type="PANTHER" id="PTHR46943">
    <property type="entry name" value="PENTRAXIN-RELATED PROTEIN PTX3"/>
    <property type="match status" value="1"/>
</dbReference>
<keyword evidence="1" id="KW-0732">Signal</keyword>
<protein>
    <submittedName>
        <fullName evidence="5">DNRLRE domain-containing protein</fullName>
    </submittedName>
</protein>
<proteinExistence type="predicted"/>
<feature type="compositionally biased region" description="Polar residues" evidence="3">
    <location>
        <begin position="431"/>
        <end position="443"/>
    </location>
</feature>
<organism evidence="5 6">
    <name type="scientific">Glycomyces luteolus</name>
    <dbReference type="NCBI Taxonomy" id="2670330"/>
    <lineage>
        <taxon>Bacteria</taxon>
        <taxon>Bacillati</taxon>
        <taxon>Actinomycetota</taxon>
        <taxon>Actinomycetes</taxon>
        <taxon>Glycomycetales</taxon>
        <taxon>Glycomycetaceae</taxon>
        <taxon>Glycomyces</taxon>
    </lineage>
</organism>
<reference evidence="5" key="1">
    <citation type="submission" date="2022-12" db="EMBL/GenBank/DDBJ databases">
        <title>Gycomyces niveus sp.nov.,a novel actinomycete isolated from soil in Shouguan.</title>
        <authorList>
            <person name="Yang X."/>
        </authorList>
    </citation>
    <scope>NUCLEOTIDE SEQUENCE</scope>
    <source>
        <strain evidence="5">NEAU-A15</strain>
    </source>
</reference>
<accession>A0A9X3PAV3</accession>
<feature type="region of interest" description="Disordered" evidence="3">
    <location>
        <begin position="431"/>
        <end position="450"/>
    </location>
</feature>
<evidence type="ECO:0000313" key="6">
    <source>
        <dbReference type="Proteomes" id="UP001146067"/>
    </source>
</evidence>
<feature type="domain" description="LamG-like jellyroll fold" evidence="4">
    <location>
        <begin position="1053"/>
        <end position="1209"/>
    </location>
</feature>
<dbReference type="RefSeq" id="WP_270110186.1">
    <property type="nucleotide sequence ID" value="NZ_JAPZVP010000008.1"/>
</dbReference>
<name>A0A9X3PAV3_9ACTN</name>
<dbReference type="SMART" id="SM00560">
    <property type="entry name" value="LamGL"/>
    <property type="match status" value="2"/>
</dbReference>
<comment type="caution">
    <text evidence="5">The sequence shown here is derived from an EMBL/GenBank/DDBJ whole genome shotgun (WGS) entry which is preliminary data.</text>
</comment>
<dbReference type="PANTHER" id="PTHR46943:SF1">
    <property type="entry name" value="PENTRAXIN-RELATED PROTEIN PTX3"/>
    <property type="match status" value="1"/>
</dbReference>
<dbReference type="InterPro" id="IPR006558">
    <property type="entry name" value="LamG-like"/>
</dbReference>
<dbReference type="AlphaFoldDB" id="A0A9X3PAV3"/>
<evidence type="ECO:0000259" key="4">
    <source>
        <dbReference type="SMART" id="SM00560"/>
    </source>
</evidence>
<dbReference type="EMBL" id="JAPZVP010000008">
    <property type="protein sequence ID" value="MDA1360272.1"/>
    <property type="molecule type" value="Genomic_DNA"/>
</dbReference>
<dbReference type="Pfam" id="PF13385">
    <property type="entry name" value="Laminin_G_3"/>
    <property type="match status" value="2"/>
</dbReference>